<keyword evidence="6" id="KW-1185">Reference proteome</keyword>
<evidence type="ECO:0000256" key="2">
    <source>
        <dbReference type="ARBA" id="ARBA00022803"/>
    </source>
</evidence>
<accession>A0A7D3YA17</accession>
<dbReference type="SMART" id="SM00028">
    <property type="entry name" value="TPR"/>
    <property type="match status" value="6"/>
</dbReference>
<feature type="repeat" description="TPR" evidence="3">
    <location>
        <begin position="280"/>
        <end position="313"/>
    </location>
</feature>
<dbReference type="CDD" id="cd00093">
    <property type="entry name" value="HTH_XRE"/>
    <property type="match status" value="1"/>
</dbReference>
<dbReference type="EMBL" id="CP048104">
    <property type="protein sequence ID" value="QKG84621.1"/>
    <property type="molecule type" value="Genomic_DNA"/>
</dbReference>
<dbReference type="InterPro" id="IPR001387">
    <property type="entry name" value="Cro/C1-type_HTH"/>
</dbReference>
<dbReference type="SUPFAM" id="SSF48452">
    <property type="entry name" value="TPR-like"/>
    <property type="match status" value="2"/>
</dbReference>
<dbReference type="Gene3D" id="1.10.260.40">
    <property type="entry name" value="lambda repressor-like DNA-binding domains"/>
    <property type="match status" value="1"/>
</dbReference>
<protein>
    <submittedName>
        <fullName evidence="5">Tetratricopeptide repeat protein</fullName>
    </submittedName>
</protein>
<keyword evidence="2 3" id="KW-0802">TPR repeat</keyword>
<proteinExistence type="predicted"/>
<dbReference type="SMART" id="SM00530">
    <property type="entry name" value="HTH_XRE"/>
    <property type="match status" value="1"/>
</dbReference>
<evidence type="ECO:0000259" key="4">
    <source>
        <dbReference type="PROSITE" id="PS50943"/>
    </source>
</evidence>
<dbReference type="PANTHER" id="PTHR44943:SF10">
    <property type="match status" value="1"/>
</dbReference>
<dbReference type="InterPro" id="IPR010982">
    <property type="entry name" value="Lambda_DNA-bd_dom_sf"/>
</dbReference>
<dbReference type="InterPro" id="IPR011990">
    <property type="entry name" value="TPR-like_helical_dom_sf"/>
</dbReference>
<dbReference type="AlphaFoldDB" id="A0A7D3YA17"/>
<dbReference type="Gene3D" id="1.25.40.10">
    <property type="entry name" value="Tetratricopeptide repeat domain"/>
    <property type="match status" value="2"/>
</dbReference>
<evidence type="ECO:0000256" key="3">
    <source>
        <dbReference type="PROSITE-ProRule" id="PRU00339"/>
    </source>
</evidence>
<dbReference type="PANTHER" id="PTHR44943">
    <property type="entry name" value="CELLULOSE SYNTHASE OPERON PROTEIN C"/>
    <property type="match status" value="1"/>
</dbReference>
<name>A0A7D3YA17_9BACL</name>
<dbReference type="PROSITE" id="PS50005">
    <property type="entry name" value="TPR"/>
    <property type="match status" value="2"/>
</dbReference>
<dbReference type="PROSITE" id="PS50943">
    <property type="entry name" value="HTH_CROC1"/>
    <property type="match status" value="1"/>
</dbReference>
<dbReference type="InterPro" id="IPR051685">
    <property type="entry name" value="Ycf3/AcsC/BcsC/TPR_MFPF"/>
</dbReference>
<evidence type="ECO:0000313" key="5">
    <source>
        <dbReference type="EMBL" id="QKG84621.1"/>
    </source>
</evidence>
<evidence type="ECO:0000313" key="6">
    <source>
        <dbReference type="Proteomes" id="UP000503088"/>
    </source>
</evidence>
<dbReference type="GO" id="GO:0003677">
    <property type="term" value="F:DNA binding"/>
    <property type="evidence" value="ECO:0007669"/>
    <property type="project" value="InterPro"/>
</dbReference>
<dbReference type="Proteomes" id="UP000503088">
    <property type="component" value="Chromosome"/>
</dbReference>
<feature type="domain" description="HTH cro/C1-type" evidence="4">
    <location>
        <begin position="13"/>
        <end position="66"/>
    </location>
</feature>
<dbReference type="KEGG" id="kpul:GXN76_09120"/>
<sequence>MSLSHVNEVGSIIRKVRRERGLRLEDLADENISPATISNIERGVSHVKQDKVLYLMEKLDVSMENIPYLLLKNKDEMTHIRFQLDTVESLKRLNHLDKALDILKKVNMTEDHPFSSEYYWLKGVCHLFLKKYKKAERDLTNAIRLSHQNDMAKQGNIEAYSFNDLSLCYYYRNDLEQALQYVDSGLDAFHPEGDRKIIKYILTKNKCIYLERLGQTIPALRIVDHIWDELPLIKKSETYLSFYWLKGELLRKCGAYEEAISYAREGMLLASENKQYNLAFDLWTVLGSAYQGLNDWDKAEECFDVALMLAEEHVTDNRLIRGYIQLGELKMCQEKWDEAQNILMKSIEKSKELSTSYLIDANMKMGHLYRKQKKNKQAISYYHMSVELAQKLRLKEKEYQGWYNLAKCWKGVDENEFRQASENMFKVEEEIQ</sequence>
<dbReference type="RefSeq" id="WP_173222488.1">
    <property type="nucleotide sequence ID" value="NZ_CP048104.1"/>
</dbReference>
<reference evidence="5 6" key="1">
    <citation type="submission" date="2020-01" db="EMBL/GenBank/DDBJ databases">
        <authorList>
            <person name="Gulvik C.A."/>
            <person name="Batra D.G."/>
        </authorList>
    </citation>
    <scope>NUCLEOTIDE SEQUENCE [LARGE SCALE GENOMIC DNA]</scope>
    <source>
        <strain evidence="5 6">W9323</strain>
    </source>
</reference>
<dbReference type="Pfam" id="PF13176">
    <property type="entry name" value="TPR_7"/>
    <property type="match status" value="1"/>
</dbReference>
<dbReference type="InterPro" id="IPR019734">
    <property type="entry name" value="TPR_rpt"/>
</dbReference>
<keyword evidence="1" id="KW-0677">Repeat</keyword>
<gene>
    <name evidence="5" type="ORF">GXN76_09120</name>
</gene>
<evidence type="ECO:0000256" key="1">
    <source>
        <dbReference type="ARBA" id="ARBA00022737"/>
    </source>
</evidence>
<dbReference type="Pfam" id="PF13181">
    <property type="entry name" value="TPR_8"/>
    <property type="match status" value="3"/>
</dbReference>
<feature type="repeat" description="TPR" evidence="3">
    <location>
        <begin position="359"/>
        <end position="392"/>
    </location>
</feature>
<dbReference type="SUPFAM" id="SSF47413">
    <property type="entry name" value="lambda repressor-like DNA-binding domains"/>
    <property type="match status" value="1"/>
</dbReference>
<dbReference type="Pfam" id="PF01381">
    <property type="entry name" value="HTH_3"/>
    <property type="match status" value="1"/>
</dbReference>
<organism evidence="5 6">
    <name type="scientific">Kroppenstedtia pulmonis</name>
    <dbReference type="NCBI Taxonomy" id="1380685"/>
    <lineage>
        <taxon>Bacteria</taxon>
        <taxon>Bacillati</taxon>
        <taxon>Bacillota</taxon>
        <taxon>Bacilli</taxon>
        <taxon>Bacillales</taxon>
        <taxon>Thermoactinomycetaceae</taxon>
        <taxon>Kroppenstedtia</taxon>
    </lineage>
</organism>